<evidence type="ECO:0000313" key="3">
    <source>
        <dbReference type="Proteomes" id="UP000002358"/>
    </source>
</evidence>
<evidence type="ECO:0000313" key="2">
    <source>
        <dbReference type="EnsemblMetazoa" id="XP_031788969"/>
    </source>
</evidence>
<keyword evidence="1" id="KW-1133">Transmembrane helix</keyword>
<accession>A0A7M7QKT8</accession>
<feature type="transmembrane region" description="Helical" evidence="1">
    <location>
        <begin position="6"/>
        <end position="24"/>
    </location>
</feature>
<evidence type="ECO:0000256" key="1">
    <source>
        <dbReference type="SAM" id="Phobius"/>
    </source>
</evidence>
<keyword evidence="1" id="KW-0812">Transmembrane</keyword>
<keyword evidence="3" id="KW-1185">Reference proteome</keyword>
<proteinExistence type="predicted"/>
<reference evidence="2" key="1">
    <citation type="submission" date="2021-01" db="UniProtKB">
        <authorList>
            <consortium name="EnsemblMetazoa"/>
        </authorList>
    </citation>
    <scope>IDENTIFICATION</scope>
</reference>
<dbReference type="AlphaFoldDB" id="A0A7M7QKT8"/>
<dbReference type="Proteomes" id="UP000002358">
    <property type="component" value="Unassembled WGS sequence"/>
</dbReference>
<dbReference type="EnsemblMetazoa" id="XM_031933109">
    <property type="protein sequence ID" value="XP_031788969"/>
    <property type="gene ID" value="LOC107981114"/>
</dbReference>
<protein>
    <submittedName>
        <fullName evidence="2">Uncharacterized protein</fullName>
    </submittedName>
</protein>
<organism evidence="2 3">
    <name type="scientific">Nasonia vitripennis</name>
    <name type="common">Parasitic wasp</name>
    <dbReference type="NCBI Taxonomy" id="7425"/>
    <lineage>
        <taxon>Eukaryota</taxon>
        <taxon>Metazoa</taxon>
        <taxon>Ecdysozoa</taxon>
        <taxon>Arthropoda</taxon>
        <taxon>Hexapoda</taxon>
        <taxon>Insecta</taxon>
        <taxon>Pterygota</taxon>
        <taxon>Neoptera</taxon>
        <taxon>Endopterygota</taxon>
        <taxon>Hymenoptera</taxon>
        <taxon>Apocrita</taxon>
        <taxon>Proctotrupomorpha</taxon>
        <taxon>Chalcidoidea</taxon>
        <taxon>Pteromalidae</taxon>
        <taxon>Pteromalinae</taxon>
        <taxon>Nasonia</taxon>
    </lineage>
</organism>
<dbReference type="InParanoid" id="A0A7M7QKT8"/>
<dbReference type="RefSeq" id="XP_031788969.1">
    <property type="nucleotide sequence ID" value="XM_031933109.2"/>
</dbReference>
<dbReference type="KEGG" id="nvi:107981114"/>
<dbReference type="GeneID" id="107981114"/>
<sequence length="169" mass="19445">MQATYQLLLSNSASLVISIAIFAASTPPSGRKRITPSFIGMAASTKMFDYKIEMVDLGNQDEQYICELRQVIPIYMARDENRLHESVIYFASLVSEVEVDAIFGRITAELNTRPCIPLTSLQVKRMWNFMRSQYIKITKFLKRGLVKIQQLDLIDWALYKNLRELAMLI</sequence>
<keyword evidence="1" id="KW-0472">Membrane</keyword>
<name>A0A7M7QKT8_NASVI</name>